<keyword evidence="2" id="KW-1133">Transmembrane helix</keyword>
<evidence type="ECO:0000313" key="5">
    <source>
        <dbReference type="Proteomes" id="UP000095256"/>
    </source>
</evidence>
<keyword evidence="2" id="KW-0812">Transmembrane</keyword>
<dbReference type="Proteomes" id="UP000095256">
    <property type="component" value="Unassembled WGS sequence"/>
</dbReference>
<name>A0A1E5KSE2_9ENTE</name>
<dbReference type="OrthoDB" id="27330at2"/>
<dbReference type="AlphaFoldDB" id="A0A1E5KSE2"/>
<dbReference type="Pfam" id="PF03816">
    <property type="entry name" value="LytR_cpsA_psr"/>
    <property type="match status" value="1"/>
</dbReference>
<dbReference type="Gene3D" id="3.40.630.190">
    <property type="entry name" value="LCP protein"/>
    <property type="match status" value="1"/>
</dbReference>
<feature type="transmembrane region" description="Helical" evidence="2">
    <location>
        <begin position="12"/>
        <end position="31"/>
    </location>
</feature>
<dbReference type="PANTHER" id="PTHR33392:SF6">
    <property type="entry name" value="POLYISOPRENYL-TEICHOIC ACID--PEPTIDOGLYCAN TEICHOIC ACID TRANSFERASE TAGU"/>
    <property type="match status" value="1"/>
</dbReference>
<dbReference type="NCBIfam" id="TIGR00350">
    <property type="entry name" value="lytR_cpsA_psr"/>
    <property type="match status" value="1"/>
</dbReference>
<dbReference type="RefSeq" id="WP_069700299.1">
    <property type="nucleotide sequence ID" value="NZ_JAGGMA010000001.1"/>
</dbReference>
<evidence type="ECO:0000256" key="2">
    <source>
        <dbReference type="SAM" id="Phobius"/>
    </source>
</evidence>
<reference evidence="4 5" key="1">
    <citation type="submission" date="2016-09" db="EMBL/GenBank/DDBJ databases">
        <authorList>
            <person name="Capua I."/>
            <person name="De Benedictis P."/>
            <person name="Joannis T."/>
            <person name="Lombin L.H."/>
            <person name="Cattoli G."/>
        </authorList>
    </citation>
    <scope>NUCLEOTIDE SEQUENCE [LARGE SCALE GENOMIC DNA]</scope>
    <source>
        <strain evidence="4 5">LMG 25899</strain>
    </source>
</reference>
<evidence type="ECO:0000259" key="3">
    <source>
        <dbReference type="Pfam" id="PF03816"/>
    </source>
</evidence>
<organism evidence="4 5">
    <name type="scientific">Enterococcus rivorum</name>
    <dbReference type="NCBI Taxonomy" id="762845"/>
    <lineage>
        <taxon>Bacteria</taxon>
        <taxon>Bacillati</taxon>
        <taxon>Bacillota</taxon>
        <taxon>Bacilli</taxon>
        <taxon>Lactobacillales</taxon>
        <taxon>Enterococcaceae</taxon>
        <taxon>Enterococcus</taxon>
    </lineage>
</organism>
<keyword evidence="2" id="KW-0472">Membrane</keyword>
<dbReference type="InterPro" id="IPR050922">
    <property type="entry name" value="LytR/CpsA/Psr_CW_biosynth"/>
</dbReference>
<proteinExistence type="inferred from homology"/>
<gene>
    <name evidence="4" type="ORF">BCR26_07205</name>
</gene>
<evidence type="ECO:0000313" key="4">
    <source>
        <dbReference type="EMBL" id="OEH80781.1"/>
    </source>
</evidence>
<evidence type="ECO:0000256" key="1">
    <source>
        <dbReference type="ARBA" id="ARBA00006068"/>
    </source>
</evidence>
<dbReference type="EMBL" id="MIEK01000081">
    <property type="protein sequence ID" value="OEH80781.1"/>
    <property type="molecule type" value="Genomic_DNA"/>
</dbReference>
<dbReference type="InterPro" id="IPR004474">
    <property type="entry name" value="LytR_CpsA_psr"/>
</dbReference>
<protein>
    <recommendedName>
        <fullName evidence="3">Cell envelope-related transcriptional attenuator domain-containing protein</fullName>
    </recommendedName>
</protein>
<comment type="similarity">
    <text evidence="1">Belongs to the LytR/CpsA/Psr (LCP) family.</text>
</comment>
<accession>A0A1E5KSE2</accession>
<keyword evidence="5" id="KW-1185">Reference proteome</keyword>
<sequence length="301" mass="34143">MKIFIEKKKTILVSVLCVLLLITGGFVYSLYQEIKESVEKTYKEVDSKKVRALSPDVSQKESFNLLILGIGLNELSNNEHKYADSINLLSVSPEKKQTIELSIPSYLNIKTQDGENENIASFYSKGGTALEINTIQDFLDCPIDYYIEIDMAGVEQVVDIIGGIEINNHIEFTYQGTHFPIGKQQLNGEDTMKYIKMLAQDPHKEIGRAKREREVITGILDKGLSFKTLAKYKDILEVVSKHMKTNLSFNELYDIQVNYKIAANNVKQIQVQTKNEEVDGKVIQVPEQNEIAKLSEMLKNN</sequence>
<comment type="caution">
    <text evidence="4">The sequence shown here is derived from an EMBL/GenBank/DDBJ whole genome shotgun (WGS) entry which is preliminary data.</text>
</comment>
<feature type="domain" description="Cell envelope-related transcriptional attenuator" evidence="3">
    <location>
        <begin position="83"/>
        <end position="222"/>
    </location>
</feature>
<dbReference type="PANTHER" id="PTHR33392">
    <property type="entry name" value="POLYISOPRENYL-TEICHOIC ACID--PEPTIDOGLYCAN TEICHOIC ACID TRANSFERASE TAGU"/>
    <property type="match status" value="1"/>
</dbReference>
<dbReference type="STRING" id="762845.BCR26_07205"/>